<dbReference type="GO" id="GO:0043161">
    <property type="term" value="P:proteasome-mediated ubiquitin-dependent protein catabolic process"/>
    <property type="evidence" value="ECO:0007669"/>
    <property type="project" value="TreeGrafter"/>
</dbReference>
<evidence type="ECO:0000256" key="6">
    <source>
        <dbReference type="ARBA" id="ARBA00062345"/>
    </source>
</evidence>
<dbReference type="PROSITE" id="PS50053">
    <property type="entry name" value="UBIQUITIN_2"/>
    <property type="match status" value="1"/>
</dbReference>
<evidence type="ECO:0000256" key="1">
    <source>
        <dbReference type="ARBA" id="ARBA00004245"/>
    </source>
</evidence>
<feature type="coiled-coil region" evidence="10">
    <location>
        <begin position="76"/>
        <end position="145"/>
    </location>
</feature>
<dbReference type="VEuPathDB" id="TriTrypDB:TM35_000081340"/>
<evidence type="ECO:0000313" key="15">
    <source>
        <dbReference type="EMBL" id="ORC90336.1"/>
    </source>
</evidence>
<evidence type="ECO:0000256" key="8">
    <source>
        <dbReference type="ARBA" id="ARBA00075811"/>
    </source>
</evidence>
<dbReference type="Pfam" id="PF00789">
    <property type="entry name" value="UBX"/>
    <property type="match status" value="1"/>
</dbReference>
<dbReference type="PANTHER" id="PTHR23333">
    <property type="entry name" value="UBX DOMAIN CONTAINING PROTEIN"/>
    <property type="match status" value="1"/>
</dbReference>
<feature type="compositionally biased region" description="Low complexity" evidence="11">
    <location>
        <begin position="170"/>
        <end position="179"/>
    </location>
</feature>
<dbReference type="Proteomes" id="UP000192257">
    <property type="component" value="Unassembled WGS sequence"/>
</dbReference>
<feature type="region of interest" description="Disordered" evidence="11">
    <location>
        <begin position="47"/>
        <end position="66"/>
    </location>
</feature>
<sequence>MQHNENKNGSPLQKFKPRGAQRLTDILKPDVLDDDTRRRIVRDVMMDAGPNQRSNSEGSHPANFRDRVAGGNGDLLSAMAQRLKTLEAQQQAYRMELMEKTEKLSRAEARYESEKSKREEVETAMLELYNEKEELERQVEEMHKFLADYGLRWVGDKNDKINSRKGSRGGISSRKSTTSPLTPGITDPIGERFELYAGNYTNATPVISRSPTPTSGRKSNPTIQQDHLSKVIARKDSRNVDHPTLPVSIDVLIRHAKILSDHVGTKGVVSNGKQGGIKEREVVRIVVYQDGICVNGGPFRPFGWPLCDAVINDLAEGYYPYEFKDRYPDGFPIEVIDKTSVRCTPVSSGSGNNNNSSGGANRRDNIHSLHQGEKNSHQPLSREEFLTRLPATRITPGGRIVTVRDNIINMMENGNKVKGGKIENSNKKNSEESTVRHISEAEKRTEENKCKSDPTNGNNDNATNGALPPNRIKGLVAVLVRFPSGRKVALNLSPDNTIADLRKELKIALPSFNKNYDIRLSFPAVTYSDDRKTLRELGLLTNCTLMVQPRERATTSV</sequence>
<dbReference type="PANTHER" id="PTHR23333:SF4">
    <property type="entry name" value="UBX DOMAIN-CONTAINING PROTEIN 11"/>
    <property type="match status" value="1"/>
</dbReference>
<gene>
    <name evidence="15" type="ORF">TM35_000081340</name>
</gene>
<feature type="domain" description="UBX" evidence="12">
    <location>
        <begin position="471"/>
        <end position="547"/>
    </location>
</feature>
<keyword evidence="3 10" id="KW-0175">Coiled coil</keyword>
<evidence type="ECO:0000256" key="7">
    <source>
        <dbReference type="ARBA" id="ARBA00073759"/>
    </source>
</evidence>
<protein>
    <recommendedName>
        <fullName evidence="7">UBX domain-containing protein 11</fullName>
    </recommendedName>
    <alternativeName>
        <fullName evidence="9">Socius</fullName>
    </alternativeName>
    <alternativeName>
        <fullName evidence="8">UBX domain-containing protein 5</fullName>
    </alternativeName>
</protein>
<evidence type="ECO:0000256" key="10">
    <source>
        <dbReference type="SAM" id="Coils"/>
    </source>
</evidence>
<feature type="domain" description="SEP" evidence="14">
    <location>
        <begin position="280"/>
        <end position="344"/>
    </location>
</feature>
<dbReference type="AlphaFoldDB" id="A0A1X0P060"/>
<dbReference type="InterPro" id="IPR029071">
    <property type="entry name" value="Ubiquitin-like_domsf"/>
</dbReference>
<feature type="compositionally biased region" description="Polar residues" evidence="11">
    <location>
        <begin position="204"/>
        <end position="226"/>
    </location>
</feature>
<dbReference type="FunFam" id="3.30.420.210:FF:000003">
    <property type="entry name" value="UBX domain protein 11"/>
    <property type="match status" value="1"/>
</dbReference>
<feature type="compositionally biased region" description="Basic and acidic residues" evidence="11">
    <location>
        <begin position="420"/>
        <end position="452"/>
    </location>
</feature>
<evidence type="ECO:0000256" key="5">
    <source>
        <dbReference type="ARBA" id="ARBA00059434"/>
    </source>
</evidence>
<organism evidence="15 16">
    <name type="scientific">Trypanosoma theileri</name>
    <dbReference type="NCBI Taxonomy" id="67003"/>
    <lineage>
        <taxon>Eukaryota</taxon>
        <taxon>Discoba</taxon>
        <taxon>Euglenozoa</taxon>
        <taxon>Kinetoplastea</taxon>
        <taxon>Metakinetoplastina</taxon>
        <taxon>Trypanosomatida</taxon>
        <taxon>Trypanosomatidae</taxon>
        <taxon>Trypanosoma</taxon>
    </lineage>
</organism>
<dbReference type="Gene3D" id="3.10.20.90">
    <property type="entry name" value="Phosphatidylinositol 3-kinase Catalytic Subunit, Chain A, domain 1"/>
    <property type="match status" value="1"/>
</dbReference>
<dbReference type="STRING" id="67003.A0A1X0P060"/>
<comment type="function">
    <text evidence="5">May be involved in the reorganization of actin cytoskeleton mediated by RND1, RND2 and RND3. Promotes RHOA activation mediated by GNA12 and GNA13.</text>
</comment>
<dbReference type="InterPro" id="IPR001012">
    <property type="entry name" value="UBX_dom"/>
</dbReference>
<feature type="region of interest" description="Disordered" evidence="11">
    <location>
        <begin position="415"/>
        <end position="468"/>
    </location>
</feature>
<comment type="subunit">
    <text evidence="6">Interacts with GNA12, GNA13, RND1, RND2 and RND3.</text>
</comment>
<evidence type="ECO:0000256" key="4">
    <source>
        <dbReference type="ARBA" id="ARBA00023212"/>
    </source>
</evidence>
<dbReference type="InterPro" id="IPR000626">
    <property type="entry name" value="Ubiquitin-like_dom"/>
</dbReference>
<feature type="region of interest" description="Disordered" evidence="11">
    <location>
        <begin position="159"/>
        <end position="188"/>
    </location>
</feature>
<dbReference type="GeneID" id="39983779"/>
<comment type="subcellular location">
    <subcellularLocation>
        <location evidence="1">Cytoplasm</location>
        <location evidence="1">Cytoskeleton</location>
    </subcellularLocation>
</comment>
<dbReference type="PROSITE" id="PS51399">
    <property type="entry name" value="SEP"/>
    <property type="match status" value="1"/>
</dbReference>
<evidence type="ECO:0000256" key="9">
    <source>
        <dbReference type="ARBA" id="ARBA00081109"/>
    </source>
</evidence>
<evidence type="ECO:0000256" key="2">
    <source>
        <dbReference type="ARBA" id="ARBA00022490"/>
    </source>
</evidence>
<evidence type="ECO:0000259" key="12">
    <source>
        <dbReference type="PROSITE" id="PS50033"/>
    </source>
</evidence>
<dbReference type="Pfam" id="PF08059">
    <property type="entry name" value="SEP"/>
    <property type="match status" value="1"/>
</dbReference>
<feature type="region of interest" description="Disordered" evidence="11">
    <location>
        <begin position="343"/>
        <end position="366"/>
    </location>
</feature>
<dbReference type="GO" id="GO:0043130">
    <property type="term" value="F:ubiquitin binding"/>
    <property type="evidence" value="ECO:0007669"/>
    <property type="project" value="TreeGrafter"/>
</dbReference>
<dbReference type="SUPFAM" id="SSF102848">
    <property type="entry name" value="NSFL1 (p97 ATPase) cofactor p47, SEP domain"/>
    <property type="match status" value="1"/>
</dbReference>
<comment type="caution">
    <text evidence="15">The sequence shown here is derived from an EMBL/GenBank/DDBJ whole genome shotgun (WGS) entry which is preliminary data.</text>
</comment>
<feature type="domain" description="Ubiquitin-like" evidence="13">
    <location>
        <begin position="476"/>
        <end position="554"/>
    </location>
</feature>
<name>A0A1X0P060_9TRYP</name>
<feature type="compositionally biased region" description="Low complexity" evidence="11">
    <location>
        <begin position="453"/>
        <end position="466"/>
    </location>
</feature>
<keyword evidence="4" id="KW-0206">Cytoskeleton</keyword>
<dbReference type="InterPro" id="IPR036241">
    <property type="entry name" value="NSFL1C_SEP_dom_sf"/>
</dbReference>
<accession>A0A1X0P060</accession>
<reference evidence="15 16" key="1">
    <citation type="submission" date="2017-03" db="EMBL/GenBank/DDBJ databases">
        <title>An alternative strategy for trypanosome survival in the mammalian bloodstream revealed through genome and transcriptome analysis of the ubiquitous bovine parasite Trypanosoma (Megatrypanum) theileri.</title>
        <authorList>
            <person name="Kelly S."/>
            <person name="Ivens A."/>
            <person name="Mott A."/>
            <person name="O'Neill E."/>
            <person name="Emms D."/>
            <person name="Macleod O."/>
            <person name="Voorheis P."/>
            <person name="Matthews J."/>
            <person name="Matthews K."/>
            <person name="Carrington M."/>
        </authorList>
    </citation>
    <scope>NUCLEOTIDE SEQUENCE [LARGE SCALE GENOMIC DNA]</scope>
    <source>
        <strain evidence="15">Edinburgh</strain>
    </source>
</reference>
<keyword evidence="16" id="KW-1185">Reference proteome</keyword>
<dbReference type="PROSITE" id="PS50033">
    <property type="entry name" value="UBX"/>
    <property type="match status" value="1"/>
</dbReference>
<feature type="compositionally biased region" description="Low complexity" evidence="11">
    <location>
        <begin position="347"/>
        <end position="359"/>
    </location>
</feature>
<keyword evidence="2" id="KW-0963">Cytoplasm</keyword>
<dbReference type="GO" id="GO:0005856">
    <property type="term" value="C:cytoskeleton"/>
    <property type="evidence" value="ECO:0007669"/>
    <property type="project" value="UniProtKB-SubCell"/>
</dbReference>
<evidence type="ECO:0000259" key="13">
    <source>
        <dbReference type="PROSITE" id="PS50053"/>
    </source>
</evidence>
<dbReference type="OrthoDB" id="25887at2759"/>
<proteinExistence type="predicted"/>
<evidence type="ECO:0000256" key="11">
    <source>
        <dbReference type="SAM" id="MobiDB-lite"/>
    </source>
</evidence>
<evidence type="ECO:0000313" key="16">
    <source>
        <dbReference type="Proteomes" id="UP000192257"/>
    </source>
</evidence>
<evidence type="ECO:0000259" key="14">
    <source>
        <dbReference type="PROSITE" id="PS51399"/>
    </source>
</evidence>
<dbReference type="RefSeq" id="XP_028884402.1">
    <property type="nucleotide sequence ID" value="XM_029023999.1"/>
</dbReference>
<dbReference type="EMBL" id="NBCO01000008">
    <property type="protein sequence ID" value="ORC90336.1"/>
    <property type="molecule type" value="Genomic_DNA"/>
</dbReference>
<feature type="region of interest" description="Disordered" evidence="11">
    <location>
        <begin position="1"/>
        <end position="20"/>
    </location>
</feature>
<dbReference type="InterPro" id="IPR012989">
    <property type="entry name" value="SEP_domain"/>
</dbReference>
<feature type="region of interest" description="Disordered" evidence="11">
    <location>
        <begin position="204"/>
        <end position="235"/>
    </location>
</feature>
<dbReference type="Gene3D" id="3.30.420.210">
    <property type="entry name" value="SEP domain"/>
    <property type="match status" value="1"/>
</dbReference>
<evidence type="ECO:0000256" key="3">
    <source>
        <dbReference type="ARBA" id="ARBA00023054"/>
    </source>
</evidence>
<dbReference type="SUPFAM" id="SSF54236">
    <property type="entry name" value="Ubiquitin-like"/>
    <property type="match status" value="1"/>
</dbReference>